<dbReference type="Proteomes" id="UP000234483">
    <property type="component" value="Unassembled WGS sequence"/>
</dbReference>
<feature type="transmembrane region" description="Helical" evidence="1">
    <location>
        <begin position="110"/>
        <end position="128"/>
    </location>
</feature>
<keyword evidence="1" id="KW-0812">Transmembrane</keyword>
<evidence type="ECO:0000313" key="3">
    <source>
        <dbReference type="EMBL" id="PLR13339.1"/>
    </source>
</evidence>
<feature type="transmembrane region" description="Helical" evidence="1">
    <location>
        <begin position="343"/>
        <end position="360"/>
    </location>
</feature>
<gene>
    <name evidence="2" type="ORF">C1707_24020</name>
    <name evidence="3" type="ORF">CFHF_14230</name>
</gene>
<feature type="transmembrane region" description="Helical" evidence="1">
    <location>
        <begin position="55"/>
        <end position="72"/>
    </location>
</feature>
<dbReference type="EMBL" id="PJRQ01000029">
    <property type="protein sequence ID" value="PLR13339.1"/>
    <property type="molecule type" value="Genomic_DNA"/>
</dbReference>
<dbReference type="OrthoDB" id="5520804at2"/>
<keyword evidence="1" id="KW-1133">Transmembrane helix</keyword>
<dbReference type="Proteomes" id="UP000281192">
    <property type="component" value="Chromosome"/>
</dbReference>
<dbReference type="KEGG" id="cfh:C1707_24020"/>
<feature type="transmembrane region" description="Helical" evidence="1">
    <location>
        <begin position="236"/>
        <end position="257"/>
    </location>
</feature>
<evidence type="ECO:0000313" key="2">
    <source>
        <dbReference type="EMBL" id="AYV49074.1"/>
    </source>
</evidence>
<dbReference type="PANTHER" id="PTHR36840">
    <property type="entry name" value="BLL5714 PROTEIN"/>
    <property type="match status" value="1"/>
</dbReference>
<reference evidence="2 5" key="2">
    <citation type="submission" date="2018-01" db="EMBL/GenBank/DDBJ databases">
        <title>Complete genome sequence of Caulobacter flavus RHGG3.</title>
        <authorList>
            <person name="Yang E."/>
        </authorList>
    </citation>
    <scope>NUCLEOTIDE SEQUENCE [LARGE SCALE GENOMIC DNA]</scope>
    <source>
        <strain evidence="2 5">RHGG3</strain>
    </source>
</reference>
<feature type="transmembrane region" description="Helical" evidence="1">
    <location>
        <begin position="166"/>
        <end position="187"/>
    </location>
</feature>
<sequence>MSNTRSGGLLRIREGGHARVTYVELFFDLVFVFAVTQLSHGLIAHPSLLGVAETGLLLMAVWWAWIYTAWVTNWLDPERPPVRIMLFVVMAAGMVLAMSIPTAFEGRGLLFALAYVSIQVGRSLFTAWSARRDEGLRLNFLRITAWLMVSGVLWIAGGLMHDGLRLACWAAAIAIEYASPAVGFWTPGLGRSRTADWTVEGAHLAERCALFTIIALGESILVMGATAAGLEWTPVVVLSFASAFVASLAMWWIYFSFTAEAASEAISHSDDPGRVARIAYTYSHLLPVAGIIVAAVGDEWVIHHPVGHADPKISAALIGGPLLFLLGGVLFKKAVFRIWSPSRGAGMAALLLLIPVSAVVSPIVLSLLTTGVLVLVGAWESLAIRRRGHQLRG</sequence>
<keyword evidence="1" id="KW-0472">Membrane</keyword>
<organism evidence="3 4">
    <name type="scientific">Caulobacter flavus</name>
    <dbReference type="NCBI Taxonomy" id="1679497"/>
    <lineage>
        <taxon>Bacteria</taxon>
        <taxon>Pseudomonadati</taxon>
        <taxon>Pseudomonadota</taxon>
        <taxon>Alphaproteobacteria</taxon>
        <taxon>Caulobacterales</taxon>
        <taxon>Caulobacteraceae</taxon>
        <taxon>Caulobacter</taxon>
    </lineage>
</organism>
<dbReference type="Pfam" id="PF06772">
    <property type="entry name" value="LtrA"/>
    <property type="match status" value="1"/>
</dbReference>
<accession>A0A2N5CSA0</accession>
<feature type="transmembrane region" description="Helical" evidence="1">
    <location>
        <begin position="313"/>
        <end position="331"/>
    </location>
</feature>
<evidence type="ECO:0000313" key="5">
    <source>
        <dbReference type="Proteomes" id="UP000281192"/>
    </source>
</evidence>
<dbReference type="PANTHER" id="PTHR36840:SF1">
    <property type="entry name" value="BLL5714 PROTEIN"/>
    <property type="match status" value="1"/>
</dbReference>
<feature type="transmembrane region" description="Helical" evidence="1">
    <location>
        <begin position="208"/>
        <end position="230"/>
    </location>
</feature>
<reference evidence="3 4" key="1">
    <citation type="submission" date="2017-12" db="EMBL/GenBank/DDBJ databases">
        <title>The genome sequence of Caulobacter flavus CGMCC1 15093.</title>
        <authorList>
            <person name="Gao J."/>
            <person name="Mao X."/>
            <person name="Sun J."/>
        </authorList>
    </citation>
    <scope>NUCLEOTIDE SEQUENCE [LARGE SCALE GENOMIC DNA]</scope>
    <source>
        <strain evidence="3 4">CGMCC1 15093</strain>
    </source>
</reference>
<evidence type="ECO:0008006" key="6">
    <source>
        <dbReference type="Google" id="ProtNLM"/>
    </source>
</evidence>
<feature type="transmembrane region" description="Helical" evidence="1">
    <location>
        <begin position="278"/>
        <end position="297"/>
    </location>
</feature>
<evidence type="ECO:0000256" key="1">
    <source>
        <dbReference type="SAM" id="Phobius"/>
    </source>
</evidence>
<keyword evidence="5" id="KW-1185">Reference proteome</keyword>
<feature type="transmembrane region" description="Helical" evidence="1">
    <location>
        <begin position="84"/>
        <end position="104"/>
    </location>
</feature>
<feature type="transmembrane region" description="Helical" evidence="1">
    <location>
        <begin position="140"/>
        <end position="160"/>
    </location>
</feature>
<protein>
    <recommendedName>
        <fullName evidence="6">Low temperature requirement protein A</fullName>
    </recommendedName>
</protein>
<name>A0A2N5CSA0_9CAUL</name>
<dbReference type="InterPro" id="IPR010640">
    <property type="entry name" value="Low_temperature_requirement_A"/>
</dbReference>
<proteinExistence type="predicted"/>
<feature type="transmembrane region" description="Helical" evidence="1">
    <location>
        <begin position="21"/>
        <end position="43"/>
    </location>
</feature>
<dbReference type="RefSeq" id="WP_101713659.1">
    <property type="nucleotide sequence ID" value="NZ_CP026100.1"/>
</dbReference>
<evidence type="ECO:0000313" key="4">
    <source>
        <dbReference type="Proteomes" id="UP000234483"/>
    </source>
</evidence>
<dbReference type="EMBL" id="CP026100">
    <property type="protein sequence ID" value="AYV49074.1"/>
    <property type="molecule type" value="Genomic_DNA"/>
</dbReference>
<dbReference type="AlphaFoldDB" id="A0A2N5CSA0"/>